<feature type="domain" description="Reverse transcriptase zinc-binding" evidence="1">
    <location>
        <begin position="61"/>
        <end position="146"/>
    </location>
</feature>
<protein>
    <recommendedName>
        <fullName evidence="1">Reverse transcriptase zinc-binding domain-containing protein</fullName>
    </recommendedName>
</protein>
<comment type="caution">
    <text evidence="2">The sequence shown here is derived from an EMBL/GenBank/DDBJ whole genome shotgun (WGS) entry which is preliminary data.</text>
</comment>
<reference evidence="2 3" key="1">
    <citation type="journal article" date="2022" name="Cell">
        <title>Repeat-based holocentromeres influence genome architecture and karyotype evolution.</title>
        <authorList>
            <person name="Hofstatter P.G."/>
            <person name="Thangavel G."/>
            <person name="Lux T."/>
            <person name="Neumann P."/>
            <person name="Vondrak T."/>
            <person name="Novak P."/>
            <person name="Zhang M."/>
            <person name="Costa L."/>
            <person name="Castellani M."/>
            <person name="Scott A."/>
            <person name="Toegelov H."/>
            <person name="Fuchs J."/>
            <person name="Mata-Sucre Y."/>
            <person name="Dias Y."/>
            <person name="Vanzela A.L.L."/>
            <person name="Huettel B."/>
            <person name="Almeida C.C.S."/>
            <person name="Simkova H."/>
            <person name="Souza G."/>
            <person name="Pedrosa-Harand A."/>
            <person name="Macas J."/>
            <person name="Mayer K.F.X."/>
            <person name="Houben A."/>
            <person name="Marques A."/>
        </authorList>
    </citation>
    <scope>NUCLEOTIDE SEQUENCE [LARGE SCALE GENOMIC DNA]</scope>
    <source>
        <strain evidence="2">RhyTen1mFocal</strain>
    </source>
</reference>
<gene>
    <name evidence="2" type="ORF">LUZ61_008059</name>
</gene>
<dbReference type="EMBL" id="JAMRDG010000001">
    <property type="protein sequence ID" value="KAJ3704354.1"/>
    <property type="molecule type" value="Genomic_DNA"/>
</dbReference>
<dbReference type="InterPro" id="IPR026960">
    <property type="entry name" value="RVT-Znf"/>
</dbReference>
<name>A0AAD5ZUU8_9POAL</name>
<dbReference type="AlphaFoldDB" id="A0AAD5ZUU8"/>
<accession>A0AAD5ZUU8</accession>
<dbReference type="PANTHER" id="PTHR33116:SF78">
    <property type="entry name" value="OS12G0587133 PROTEIN"/>
    <property type="match status" value="1"/>
</dbReference>
<keyword evidence="3" id="KW-1185">Reference proteome</keyword>
<sequence>MLTTMPLHFMQVLQLPPWLLKILEGMRRRDILHHKDFYLASTTTDPVSGLTTWRWNKSGTFSSASAYRVISDPGVWSTRHTVLWRIKAPPRVKVFLWLLTADRLLTQTNLMRRGWPSIQACQGCSNNAVEDTNHLFVHCELAQQLWSRIVIHYTLPPISFRDEITDFWQDNRAIPNWDLIWAATSWTIWKERNARIFSAIRTSPDRLLPHICLAVQNWNNMA</sequence>
<evidence type="ECO:0000313" key="2">
    <source>
        <dbReference type="EMBL" id="KAJ3704354.1"/>
    </source>
</evidence>
<dbReference type="Pfam" id="PF13966">
    <property type="entry name" value="zf-RVT"/>
    <property type="match status" value="1"/>
</dbReference>
<organism evidence="2 3">
    <name type="scientific">Rhynchospora tenuis</name>
    <dbReference type="NCBI Taxonomy" id="198213"/>
    <lineage>
        <taxon>Eukaryota</taxon>
        <taxon>Viridiplantae</taxon>
        <taxon>Streptophyta</taxon>
        <taxon>Embryophyta</taxon>
        <taxon>Tracheophyta</taxon>
        <taxon>Spermatophyta</taxon>
        <taxon>Magnoliopsida</taxon>
        <taxon>Liliopsida</taxon>
        <taxon>Poales</taxon>
        <taxon>Cyperaceae</taxon>
        <taxon>Cyperoideae</taxon>
        <taxon>Rhynchosporeae</taxon>
        <taxon>Rhynchospora</taxon>
    </lineage>
</organism>
<dbReference type="PANTHER" id="PTHR33116">
    <property type="entry name" value="REVERSE TRANSCRIPTASE ZINC-BINDING DOMAIN-CONTAINING PROTEIN-RELATED-RELATED"/>
    <property type="match status" value="1"/>
</dbReference>
<evidence type="ECO:0000259" key="1">
    <source>
        <dbReference type="Pfam" id="PF13966"/>
    </source>
</evidence>
<evidence type="ECO:0000313" key="3">
    <source>
        <dbReference type="Proteomes" id="UP001210211"/>
    </source>
</evidence>
<proteinExistence type="predicted"/>
<dbReference type="Proteomes" id="UP001210211">
    <property type="component" value="Unassembled WGS sequence"/>
</dbReference>